<dbReference type="RefSeq" id="WP_210881732.1">
    <property type="nucleotide sequence ID" value="NZ_JAGPYQ010000001.1"/>
</dbReference>
<keyword evidence="2" id="KW-1185">Reference proteome</keyword>
<dbReference type="Proteomes" id="UP000677413">
    <property type="component" value="Unassembled WGS sequence"/>
</dbReference>
<evidence type="ECO:0000313" key="2">
    <source>
        <dbReference type="Proteomes" id="UP000677413"/>
    </source>
</evidence>
<organism evidence="1 2">
    <name type="scientific">Streptomyces liliiviolaceus</name>
    <dbReference type="NCBI Taxonomy" id="2823109"/>
    <lineage>
        <taxon>Bacteria</taxon>
        <taxon>Bacillati</taxon>
        <taxon>Actinomycetota</taxon>
        <taxon>Actinomycetes</taxon>
        <taxon>Kitasatosporales</taxon>
        <taxon>Streptomycetaceae</taxon>
        <taxon>Streptomyces</taxon>
    </lineage>
</organism>
<accession>A0A940XX09</accession>
<name>A0A940XX09_9ACTN</name>
<protein>
    <submittedName>
        <fullName evidence="1">Uncharacterized protein</fullName>
    </submittedName>
</protein>
<dbReference type="EMBL" id="JAGPYQ010000001">
    <property type="protein sequence ID" value="MBQ0848130.1"/>
    <property type="molecule type" value="Genomic_DNA"/>
</dbReference>
<evidence type="ECO:0000313" key="1">
    <source>
        <dbReference type="EMBL" id="MBQ0848130.1"/>
    </source>
</evidence>
<dbReference type="AlphaFoldDB" id="A0A940XX09"/>
<gene>
    <name evidence="1" type="ORF">J8N05_07880</name>
</gene>
<proteinExistence type="predicted"/>
<sequence length="146" mass="15845">MTSYVTRYLAQPGTSITTLTSWDGRPTGAFLRQGEVLQLLWLVWDLSPQYEIWLRVPVHSWAWQGFSEPDLMAEFVVKHASGEAVVEAVGPARGGWSAVFLAAQMPVTSADSLAIDAARALADAKADEREPAPNDFSELVASLALA</sequence>
<reference evidence="1 2" key="1">
    <citation type="submission" date="2021-04" db="EMBL/GenBank/DDBJ databases">
        <authorList>
            <person name="Tang X."/>
            <person name="Zhou X."/>
            <person name="Chen X."/>
            <person name="Cernava T."/>
            <person name="Zhang C."/>
        </authorList>
    </citation>
    <scope>NUCLEOTIDE SEQUENCE [LARGE SCALE GENOMIC DNA]</scope>
    <source>
        <strain evidence="1 2">BH-SS-21</strain>
    </source>
</reference>
<comment type="caution">
    <text evidence="1">The sequence shown here is derived from an EMBL/GenBank/DDBJ whole genome shotgun (WGS) entry which is preliminary data.</text>
</comment>